<dbReference type="Gene3D" id="3.10.10.10">
    <property type="entry name" value="HIV Type 1 Reverse Transcriptase, subunit A, domain 1"/>
    <property type="match status" value="1"/>
</dbReference>
<dbReference type="InterPro" id="IPR036397">
    <property type="entry name" value="RNaseH_sf"/>
</dbReference>
<dbReference type="PANTHER" id="PTHR35317:SF31">
    <property type="entry name" value="DUF4219 DOMAIN-CONTAINING PROTEIN"/>
    <property type="match status" value="1"/>
</dbReference>
<keyword evidence="1" id="KW-0378">Hydrolase</keyword>
<feature type="region of interest" description="Disordered" evidence="2">
    <location>
        <begin position="195"/>
        <end position="232"/>
    </location>
</feature>
<evidence type="ECO:0000256" key="2">
    <source>
        <dbReference type="SAM" id="MobiDB-lite"/>
    </source>
</evidence>
<dbReference type="Pfam" id="PF13961">
    <property type="entry name" value="DUF4219"/>
    <property type="match status" value="1"/>
</dbReference>
<dbReference type="InterPro" id="IPR036875">
    <property type="entry name" value="Znf_CCHC_sf"/>
</dbReference>
<name>A0AAV5HNA1_9ROSI</name>
<dbReference type="GO" id="GO:0008270">
    <property type="term" value="F:zinc ion binding"/>
    <property type="evidence" value="ECO:0007669"/>
    <property type="project" value="InterPro"/>
</dbReference>
<feature type="region of interest" description="Disordered" evidence="2">
    <location>
        <begin position="279"/>
        <end position="299"/>
    </location>
</feature>
<dbReference type="InterPro" id="IPR001584">
    <property type="entry name" value="Integrase_cat-core"/>
</dbReference>
<dbReference type="Gene3D" id="4.10.60.10">
    <property type="entry name" value="Zinc finger, CCHC-type"/>
    <property type="match status" value="2"/>
</dbReference>
<keyword evidence="1" id="KW-0064">Aspartyl protease</keyword>
<evidence type="ECO:0000256" key="1">
    <source>
        <dbReference type="ARBA" id="ARBA00022750"/>
    </source>
</evidence>
<feature type="compositionally biased region" description="Polar residues" evidence="2">
    <location>
        <begin position="219"/>
        <end position="228"/>
    </location>
</feature>
<protein>
    <recommendedName>
        <fullName evidence="3">Integrase catalytic domain-containing protein</fullName>
    </recommendedName>
</protein>
<dbReference type="SUPFAM" id="SSF56672">
    <property type="entry name" value="DNA/RNA polymerases"/>
    <property type="match status" value="1"/>
</dbReference>
<dbReference type="InterPro" id="IPR054722">
    <property type="entry name" value="PolX-like_BBD"/>
</dbReference>
<dbReference type="SUPFAM" id="SSF53098">
    <property type="entry name" value="Ribonuclease H-like"/>
    <property type="match status" value="1"/>
</dbReference>
<dbReference type="SMART" id="SM00343">
    <property type="entry name" value="ZnF_C2HC"/>
    <property type="match status" value="4"/>
</dbReference>
<feature type="region of interest" description="Disordered" evidence="2">
    <location>
        <begin position="568"/>
        <end position="596"/>
    </location>
</feature>
<dbReference type="Pfam" id="PF22936">
    <property type="entry name" value="Pol_BBD"/>
    <property type="match status" value="2"/>
</dbReference>
<evidence type="ECO:0000313" key="5">
    <source>
        <dbReference type="Proteomes" id="UP001054252"/>
    </source>
</evidence>
<dbReference type="Pfam" id="PF14223">
    <property type="entry name" value="Retrotran_gag_2"/>
    <property type="match status" value="2"/>
</dbReference>
<sequence length="1864" mass="211859">MWAVKMKAFPKGNGVSDSVENGFNPPGLPNNPTVAQLKQHAEYVQNSYRALTYIHSGIVDTIFLRIMRAETAKSAWDTLQKDFEGDNRVKDNNLLTLKRQFEMLTMKERKAVHQYSTKLIDIVNQIRFQSEDFPDKRVIDKIMVSVPDKLESKISAIEESNDLNQLTINELISKLKAHGRRLSIQGDEVPEEALQAKEKGKQAVETPDSAEYENEKMLDSSSQQSYQPFQARRGRFPPCKHCQKTNHEERRCWFKKKSQIQCRFCKKYGHMERDCRAKQAQQTQRTQQPQYRPKQQQKANYVDEHAQQDYLFVAFSSSSSTSTSSWCIDSGCTSHMAQDESIFLDLDKSVKTSLRLGNGTVVFSQGKGTAAIPTSSDICGPMKVPSLGQNKYFIMFIDDFTRMTWVKAQVFSVFKKFKALVENQSGCRIKKLRSDNGKEYTFSEFNNFCEEASIQHQLTVSYTPEQNGVSESKNRTVMEMARCMMLEKKLPQSVWAEAVYTAVYLLNGVSTKAVKDKTPIEAWYGMKPSANHLSVFGSTKKVNVCRDVTFDEGAFWYWEAEKVERTDDVRKNSENLASSNKPSNTEIAEVDDDSPILKTKSSSKGEIAVIEKNETWYLTKRPQDKNIIGVVTSQLLHNFKAEMMKELKSKQVFTYLKGTFDYGIWYEMGCKGKLEGYVDTDWAGCEDHMESTTGYVFSFGSGAFSWISKKQNVVAQSMAEAEYVAASANQAVWLGKMLVDLGFDQDEACVLKIDNMSAISIAQNPIQHGRTKAHQGLLSSLHTTSGGIGAGTHNLGIMADGRPEVARDADRDVARERLVDQHHPINWRLHAYDDSSDDDVDVAQQVVNRGNPRNIRERGRGYVGGFGGGYGAGHQENYYEPEDFRLKVDLPTFDGSLDIEGFLDCLSEATTKEHWGKGFEFYQKGYSASSLKFEDDLTHPTQSKPAIDKPAVKNTSKKAMEEAEAYKKVALIEQGDDVNEVLCDPNDDGDYEEDEHEQTYVVRRTMLSPKTVGVENIIGREAIEKLQLEVEKHPSPYTIGWIKSGDEIKHSGRNNVYCLVKEGVHYTLLPLSRKSKAKSTPPNANKTFLTVVNSGKGFLECKEANEVHFLLVKELPNQAEKRELPEEVKVILREFPDLISDELPVELPPMRDIQHHIDLMLGASLPNLPHYRMSPKENDILREKVEELLEKGMIRESMSPCVVPALLTPKKDGRKFRWGDEEERSFMLLKEKLCTAPVLASPNFGKLFEVEWALEQYFPKRRGLSSMSLSISLRNNRTWYQSHEFLRDSSPQRPPIFAGQDYTVWAVKMKAYLRAFELWEVVETDRQPASLPPNATLAQIKRHSEEVAKRYKALTGLHSAARQMEVLNLKREFVLIRMKDTETVKFSDQLTKVVNKIRLQGEELSDKAVVEKVLVSLSEKFEHKISSLEDSKDLSQLSLNELVNALQAVEQRKALRLENNVEGTYLATERDKVVAKDDENKQLGDQRNQEKEGYQNNKKESYASCSHCKKKGHSEKYCWFRPGVQCRKCKQFGHVERVCKEGSDRVQQATIAEIVEEEEHLFMATKTRDCSAAILSSDSWLIDSGCTNHMTPNAAIFKSLDRKYNSKVRLGNRELMEVKGKGVAAVETQTGIKYIHDILFVPNINYSLISVGQLIEHGYVLHFHDKICEVEDESGSKMFTVRMNERSFPIQWKQIEISPKASVVDVSKSEEFDESATWNWESSKIVAADQVPLANDEPIFDFGNDEFEQENDDESDDVFAIRGTRTQADIYERCNMVIKELANYLGATRSKVGRITMQEEFAMKSCKVVNNSLVPGEKFKNEVQLVYCNSEGQIADIFTKGLQKSRFELLREQLGMCSLDVKEE</sequence>
<dbReference type="InterPro" id="IPR012337">
    <property type="entry name" value="RNaseH-like_sf"/>
</dbReference>
<dbReference type="EMBL" id="BPVZ01000003">
    <property type="protein sequence ID" value="GKU88766.1"/>
    <property type="molecule type" value="Genomic_DNA"/>
</dbReference>
<dbReference type="InterPro" id="IPR025314">
    <property type="entry name" value="DUF4219"/>
</dbReference>
<evidence type="ECO:0000313" key="4">
    <source>
        <dbReference type="EMBL" id="GKU88766.1"/>
    </source>
</evidence>
<dbReference type="PROSITE" id="PS50994">
    <property type="entry name" value="INTEGRASE"/>
    <property type="match status" value="1"/>
</dbReference>
<gene>
    <name evidence="4" type="ORF">SLEP1_g2992</name>
</gene>
<accession>A0AAV5HNA1</accession>
<dbReference type="InterPro" id="IPR043502">
    <property type="entry name" value="DNA/RNA_pol_sf"/>
</dbReference>
<keyword evidence="5" id="KW-1185">Reference proteome</keyword>
<dbReference type="CDD" id="cd09272">
    <property type="entry name" value="RNase_HI_RT_Ty1"/>
    <property type="match status" value="1"/>
</dbReference>
<feature type="region of interest" description="Disordered" evidence="2">
    <location>
        <begin position="1476"/>
        <end position="1496"/>
    </location>
</feature>
<dbReference type="Pfam" id="PF00665">
    <property type="entry name" value="rve"/>
    <property type="match status" value="1"/>
</dbReference>
<feature type="compositionally biased region" description="Polar residues" evidence="2">
    <location>
        <begin position="574"/>
        <end position="586"/>
    </location>
</feature>
<dbReference type="GO" id="GO:0015074">
    <property type="term" value="P:DNA integration"/>
    <property type="evidence" value="ECO:0007669"/>
    <property type="project" value="InterPro"/>
</dbReference>
<keyword evidence="1" id="KW-0645">Protease</keyword>
<feature type="domain" description="Integrase catalytic" evidence="3">
    <location>
        <begin position="365"/>
        <end position="527"/>
    </location>
</feature>
<dbReference type="Gene3D" id="3.30.420.10">
    <property type="entry name" value="Ribonuclease H-like superfamily/Ribonuclease H"/>
    <property type="match status" value="1"/>
</dbReference>
<evidence type="ECO:0000259" key="3">
    <source>
        <dbReference type="PROSITE" id="PS50994"/>
    </source>
</evidence>
<organism evidence="4 5">
    <name type="scientific">Rubroshorea leprosula</name>
    <dbReference type="NCBI Taxonomy" id="152421"/>
    <lineage>
        <taxon>Eukaryota</taxon>
        <taxon>Viridiplantae</taxon>
        <taxon>Streptophyta</taxon>
        <taxon>Embryophyta</taxon>
        <taxon>Tracheophyta</taxon>
        <taxon>Spermatophyta</taxon>
        <taxon>Magnoliopsida</taxon>
        <taxon>eudicotyledons</taxon>
        <taxon>Gunneridae</taxon>
        <taxon>Pentapetalae</taxon>
        <taxon>rosids</taxon>
        <taxon>malvids</taxon>
        <taxon>Malvales</taxon>
        <taxon>Dipterocarpaceae</taxon>
        <taxon>Rubroshorea</taxon>
    </lineage>
</organism>
<dbReference type="SUPFAM" id="SSF57756">
    <property type="entry name" value="Retrovirus zinc finger-like domains"/>
    <property type="match status" value="2"/>
</dbReference>
<proteinExistence type="predicted"/>
<comment type="caution">
    <text evidence="4">The sequence shown here is derived from an EMBL/GenBank/DDBJ whole genome shotgun (WGS) entry which is preliminary data.</text>
</comment>
<dbReference type="PANTHER" id="PTHR35317">
    <property type="entry name" value="OS04G0629600 PROTEIN"/>
    <property type="match status" value="1"/>
</dbReference>
<reference evidence="4 5" key="1">
    <citation type="journal article" date="2021" name="Commun. Biol.">
        <title>The genome of Shorea leprosula (Dipterocarpaceae) highlights the ecological relevance of drought in aseasonal tropical rainforests.</title>
        <authorList>
            <person name="Ng K.K.S."/>
            <person name="Kobayashi M.J."/>
            <person name="Fawcett J.A."/>
            <person name="Hatakeyama M."/>
            <person name="Paape T."/>
            <person name="Ng C.H."/>
            <person name="Ang C.C."/>
            <person name="Tnah L.H."/>
            <person name="Lee C.T."/>
            <person name="Nishiyama T."/>
            <person name="Sese J."/>
            <person name="O'Brien M.J."/>
            <person name="Copetti D."/>
            <person name="Mohd Noor M.I."/>
            <person name="Ong R.C."/>
            <person name="Putra M."/>
            <person name="Sireger I.Z."/>
            <person name="Indrioko S."/>
            <person name="Kosugi Y."/>
            <person name="Izuno A."/>
            <person name="Isagi Y."/>
            <person name="Lee S.L."/>
            <person name="Shimizu K.K."/>
        </authorList>
    </citation>
    <scope>NUCLEOTIDE SEQUENCE [LARGE SCALE GENOMIC DNA]</scope>
    <source>
        <strain evidence="4">214</strain>
    </source>
</reference>
<dbReference type="Proteomes" id="UP001054252">
    <property type="component" value="Unassembled WGS sequence"/>
</dbReference>
<dbReference type="GO" id="GO:0004190">
    <property type="term" value="F:aspartic-type endopeptidase activity"/>
    <property type="evidence" value="ECO:0007669"/>
    <property type="project" value="UniProtKB-KW"/>
</dbReference>
<dbReference type="GO" id="GO:0003676">
    <property type="term" value="F:nucleic acid binding"/>
    <property type="evidence" value="ECO:0007669"/>
    <property type="project" value="InterPro"/>
</dbReference>
<dbReference type="InterPro" id="IPR001878">
    <property type="entry name" value="Znf_CCHC"/>
</dbReference>